<evidence type="ECO:0000313" key="2">
    <source>
        <dbReference type="EMBL" id="PZE21102.1"/>
    </source>
</evidence>
<evidence type="ECO:0000256" key="1">
    <source>
        <dbReference type="SAM" id="SignalP"/>
    </source>
</evidence>
<accession>A0A2W1P043</accession>
<name>A0A2W1P043_PAEXE</name>
<dbReference type="EMBL" id="NHRJ02000004">
    <property type="protein sequence ID" value="PZE21102.1"/>
    <property type="molecule type" value="Genomic_DNA"/>
</dbReference>
<feature type="signal peptide" evidence="1">
    <location>
        <begin position="1"/>
        <end position="22"/>
    </location>
</feature>
<evidence type="ECO:0000313" key="3">
    <source>
        <dbReference type="Proteomes" id="UP000214746"/>
    </source>
</evidence>
<dbReference type="PANTHER" id="PTHR43649:SF12">
    <property type="entry name" value="DIACETYLCHITOBIOSE BINDING PROTEIN DASA"/>
    <property type="match status" value="1"/>
</dbReference>
<feature type="chain" id="PRO_5038742892" evidence="1">
    <location>
        <begin position="23"/>
        <end position="440"/>
    </location>
</feature>
<dbReference type="InterPro" id="IPR006059">
    <property type="entry name" value="SBP"/>
</dbReference>
<dbReference type="OrthoDB" id="9782846at2"/>
<dbReference type="RefSeq" id="WP_089199958.1">
    <property type="nucleotide sequence ID" value="NZ_NHRJ02000004.1"/>
</dbReference>
<dbReference type="InterPro" id="IPR050490">
    <property type="entry name" value="Bact_solute-bd_prot1"/>
</dbReference>
<dbReference type="AlphaFoldDB" id="A0A2W1P043"/>
<keyword evidence="1" id="KW-0732">Signal</keyword>
<dbReference type="SUPFAM" id="SSF53850">
    <property type="entry name" value="Periplasmic binding protein-like II"/>
    <property type="match status" value="1"/>
</dbReference>
<dbReference type="PANTHER" id="PTHR43649">
    <property type="entry name" value="ARABINOSE-BINDING PROTEIN-RELATED"/>
    <property type="match status" value="1"/>
</dbReference>
<keyword evidence="3" id="KW-1185">Reference proteome</keyword>
<dbReference type="Proteomes" id="UP000214746">
    <property type="component" value="Unassembled WGS sequence"/>
</dbReference>
<dbReference type="Pfam" id="PF01547">
    <property type="entry name" value="SBP_bac_1"/>
    <property type="match status" value="1"/>
</dbReference>
<organism evidence="2 3">
    <name type="scientific">Paenibacillus xerothermodurans</name>
    <dbReference type="NCBI Taxonomy" id="1977292"/>
    <lineage>
        <taxon>Bacteria</taxon>
        <taxon>Bacillati</taxon>
        <taxon>Bacillota</taxon>
        <taxon>Bacilli</taxon>
        <taxon>Bacillales</taxon>
        <taxon>Paenibacillaceae</taxon>
        <taxon>Paenibacillus</taxon>
    </lineage>
</organism>
<comment type="caution">
    <text evidence="2">The sequence shown here is derived from an EMBL/GenBank/DDBJ whole genome shotgun (WGS) entry which is preliminary data.</text>
</comment>
<sequence>MKRSKFTLSAMGLVLLALPVMQGCGGPETKSESGSAANGSINLTMGAWGNPAELKVYQKGIDAYMEKNPNVQIKLIPTPSDGYEQKLLTQLSGNNAPDVFYVGDGTMSRLIKNQSIAELTEFLNSPDSAAKLDEYSPGLWGVAKQDDKYYGVMVDCNPLVLYYNKKLFQDAGVKLPQEYFDAGEWNWETFDQVTAKLKEAGKYGFVQEKSWSGMSSWIWANGGKIYDEQGNYVLDKDPKSLEAVKFVARLVQNKQSVYAGSLPQGQGVDAMFLSNQAAMVAAGRWLTPLFSTNKSLDFDYIPYPTNTGNKTEPAAVATAYMAVNKNSAHAQEAMKFLSFYVSKEGQKIRLSETGNAVPSVTGIDEIVTANGIPPHAQYLLDARKIGVAAGSPQQLDARVAGLSKDAEDIYDLMLLGKDTPETTVQKLAAKVKQKIAEDKQ</sequence>
<proteinExistence type="predicted"/>
<dbReference type="PROSITE" id="PS51257">
    <property type="entry name" value="PROKAR_LIPOPROTEIN"/>
    <property type="match status" value="1"/>
</dbReference>
<protein>
    <submittedName>
        <fullName evidence="2">Sugar ABC transporter substrate-binding protein</fullName>
    </submittedName>
</protein>
<reference evidence="2" key="1">
    <citation type="submission" date="2018-06" db="EMBL/GenBank/DDBJ databases">
        <title>Paenibacillus xerothermodurans sp. nov. an extremely dry heat resistant spore forming bacterium isolated from the soil of Cape Canaveral, Florida.</title>
        <authorList>
            <person name="Seuylemezian A."/>
            <person name="Kaur N."/>
            <person name="Patil P."/>
            <person name="Patil P."/>
            <person name="Mayilraj S."/>
            <person name="Vaishampayan P."/>
        </authorList>
    </citation>
    <scope>NUCLEOTIDE SEQUENCE [LARGE SCALE GENOMIC DNA]</scope>
    <source>
        <strain evidence="2">ATCC 27380</strain>
    </source>
</reference>
<dbReference type="Gene3D" id="3.40.190.10">
    <property type="entry name" value="Periplasmic binding protein-like II"/>
    <property type="match status" value="1"/>
</dbReference>
<dbReference type="CDD" id="cd13585">
    <property type="entry name" value="PBP2_TMBP_like"/>
    <property type="match status" value="1"/>
</dbReference>
<gene>
    <name evidence="2" type="ORF">CBW46_010525</name>
</gene>